<evidence type="ECO:0000256" key="7">
    <source>
        <dbReference type="ARBA" id="ARBA00048366"/>
    </source>
</evidence>
<accession>A0AAV7A029</accession>
<evidence type="ECO:0000313" key="10">
    <source>
        <dbReference type="EMBL" id="KAG8554110.1"/>
    </source>
</evidence>
<comment type="caution">
    <text evidence="10">The sequence shown here is derived from an EMBL/GenBank/DDBJ whole genome shotgun (WGS) entry which is preliminary data.</text>
</comment>
<evidence type="ECO:0000256" key="1">
    <source>
        <dbReference type="ARBA" id="ARBA00004496"/>
    </source>
</evidence>
<feature type="transmembrane region" description="Helical" evidence="8">
    <location>
        <begin position="313"/>
        <end position="333"/>
    </location>
</feature>
<dbReference type="GO" id="GO:0000049">
    <property type="term" value="F:tRNA binding"/>
    <property type="evidence" value="ECO:0007669"/>
    <property type="project" value="TreeGrafter"/>
</dbReference>
<feature type="transmembrane region" description="Helical" evidence="8">
    <location>
        <begin position="481"/>
        <end position="502"/>
    </location>
</feature>
<proteinExistence type="inferred from homology"/>
<dbReference type="Gene3D" id="3.90.870.10">
    <property type="entry name" value="DHBP synthase"/>
    <property type="match status" value="1"/>
</dbReference>
<gene>
    <name evidence="10" type="ORF">GDO81_003666</name>
</gene>
<feature type="transmembrane region" description="Helical" evidence="8">
    <location>
        <begin position="7"/>
        <end position="28"/>
    </location>
</feature>
<evidence type="ECO:0000259" key="9">
    <source>
        <dbReference type="PROSITE" id="PS51163"/>
    </source>
</evidence>
<comment type="subcellular location">
    <subcellularLocation>
        <location evidence="1">Cytoplasm</location>
    </subcellularLocation>
</comment>
<dbReference type="PANTHER" id="PTHR17490">
    <property type="entry name" value="SUA5"/>
    <property type="match status" value="1"/>
</dbReference>
<dbReference type="GO" id="GO:0061710">
    <property type="term" value="F:L-threonylcarbamoyladenylate synthase"/>
    <property type="evidence" value="ECO:0007669"/>
    <property type="project" value="UniProtKB-EC"/>
</dbReference>
<dbReference type="EMBL" id="WNYA01000010">
    <property type="protein sequence ID" value="KAG8554110.1"/>
    <property type="molecule type" value="Genomic_DNA"/>
</dbReference>
<organism evidence="10 11">
    <name type="scientific">Engystomops pustulosus</name>
    <name type="common">Tungara frog</name>
    <name type="synonym">Physalaemus pustulosus</name>
    <dbReference type="NCBI Taxonomy" id="76066"/>
    <lineage>
        <taxon>Eukaryota</taxon>
        <taxon>Metazoa</taxon>
        <taxon>Chordata</taxon>
        <taxon>Craniata</taxon>
        <taxon>Vertebrata</taxon>
        <taxon>Euteleostomi</taxon>
        <taxon>Amphibia</taxon>
        <taxon>Batrachia</taxon>
        <taxon>Anura</taxon>
        <taxon>Neobatrachia</taxon>
        <taxon>Hyloidea</taxon>
        <taxon>Leptodactylidae</taxon>
        <taxon>Leiuperinae</taxon>
        <taxon>Engystomops</taxon>
    </lineage>
</organism>
<keyword evidence="8" id="KW-0812">Transmembrane</keyword>
<feature type="transmembrane region" description="Helical" evidence="8">
    <location>
        <begin position="427"/>
        <end position="444"/>
    </location>
</feature>
<evidence type="ECO:0000313" key="11">
    <source>
        <dbReference type="Proteomes" id="UP000824782"/>
    </source>
</evidence>
<evidence type="ECO:0000256" key="8">
    <source>
        <dbReference type="SAM" id="Phobius"/>
    </source>
</evidence>
<dbReference type="AlphaFoldDB" id="A0AAV7A029"/>
<evidence type="ECO:0000256" key="3">
    <source>
        <dbReference type="ARBA" id="ARBA00012584"/>
    </source>
</evidence>
<feature type="transmembrane region" description="Helical" evidence="8">
    <location>
        <begin position="287"/>
        <end position="306"/>
    </location>
</feature>
<comment type="catalytic activity">
    <reaction evidence="7">
        <text>L-threonine + hydrogencarbonate + ATP = L-threonylcarbamoyladenylate + diphosphate + H2O</text>
        <dbReference type="Rhea" id="RHEA:36407"/>
        <dbReference type="ChEBI" id="CHEBI:15377"/>
        <dbReference type="ChEBI" id="CHEBI:17544"/>
        <dbReference type="ChEBI" id="CHEBI:30616"/>
        <dbReference type="ChEBI" id="CHEBI:33019"/>
        <dbReference type="ChEBI" id="CHEBI:57926"/>
        <dbReference type="ChEBI" id="CHEBI:73682"/>
        <dbReference type="EC" id="2.7.7.87"/>
    </reaction>
</comment>
<keyword evidence="6" id="KW-0808">Transferase</keyword>
<evidence type="ECO:0000256" key="4">
    <source>
        <dbReference type="ARBA" id="ARBA00015492"/>
    </source>
</evidence>
<reference evidence="10" key="1">
    <citation type="thesis" date="2020" institute="ProQuest LLC" country="789 East Eisenhower Parkway, Ann Arbor, MI, USA">
        <title>Comparative Genomics and Chromosome Evolution.</title>
        <authorList>
            <person name="Mudd A.B."/>
        </authorList>
    </citation>
    <scope>NUCLEOTIDE SEQUENCE</scope>
    <source>
        <strain evidence="10">237g6f4</strain>
        <tissue evidence="10">Blood</tissue>
    </source>
</reference>
<feature type="transmembrane region" description="Helical" evidence="8">
    <location>
        <begin position="509"/>
        <end position="530"/>
    </location>
</feature>
<evidence type="ECO:0000256" key="6">
    <source>
        <dbReference type="ARBA" id="ARBA00022679"/>
    </source>
</evidence>
<feature type="transmembrane region" description="Helical" evidence="8">
    <location>
        <begin position="201"/>
        <end position="221"/>
    </location>
</feature>
<feature type="transmembrane region" description="Helical" evidence="8">
    <location>
        <begin position="456"/>
        <end position="475"/>
    </location>
</feature>
<feature type="transmembrane region" description="Helical" evidence="8">
    <location>
        <begin position="255"/>
        <end position="275"/>
    </location>
</feature>
<dbReference type="Pfam" id="PF01300">
    <property type="entry name" value="Sua5_yciO_yrdC"/>
    <property type="match status" value="1"/>
</dbReference>
<keyword evidence="8" id="KW-1133">Transmembrane helix</keyword>
<feature type="transmembrane region" description="Helical" evidence="8">
    <location>
        <begin position="536"/>
        <end position="555"/>
    </location>
</feature>
<dbReference type="InterPro" id="IPR050156">
    <property type="entry name" value="TC-AMP_synthase_SUA5"/>
</dbReference>
<comment type="similarity">
    <text evidence="2">Belongs to the SUA5 family.</text>
</comment>
<dbReference type="SUPFAM" id="SSF55821">
    <property type="entry name" value="YrdC/RibB"/>
    <property type="match status" value="1"/>
</dbReference>
<dbReference type="Proteomes" id="UP000824782">
    <property type="component" value="Unassembled WGS sequence"/>
</dbReference>
<dbReference type="PROSITE" id="PS51163">
    <property type="entry name" value="YRDC"/>
    <property type="match status" value="1"/>
</dbReference>
<keyword evidence="11" id="KW-1185">Reference proteome</keyword>
<feature type="transmembrane region" description="Helical" evidence="8">
    <location>
        <begin position="34"/>
        <end position="54"/>
    </location>
</feature>
<dbReference type="EC" id="2.7.7.87" evidence="3"/>
<dbReference type="GO" id="GO:0005737">
    <property type="term" value="C:cytoplasm"/>
    <property type="evidence" value="ECO:0007669"/>
    <property type="project" value="UniProtKB-SubCell"/>
</dbReference>
<keyword evidence="5" id="KW-0963">Cytoplasm</keyword>
<dbReference type="InterPro" id="IPR017945">
    <property type="entry name" value="DHBP_synth_RibB-like_a/b_dom"/>
</dbReference>
<feature type="transmembrane region" description="Helical" evidence="8">
    <location>
        <begin position="127"/>
        <end position="144"/>
    </location>
</feature>
<dbReference type="GO" id="GO:0006450">
    <property type="term" value="P:regulation of translational fidelity"/>
    <property type="evidence" value="ECO:0007669"/>
    <property type="project" value="TreeGrafter"/>
</dbReference>
<protein>
    <recommendedName>
        <fullName evidence="4">Threonylcarbamoyl-AMP synthase</fullName>
        <ecNumber evidence="3">2.7.7.87</ecNumber>
    </recommendedName>
</protein>
<name>A0AAV7A029_ENGPU</name>
<dbReference type="InterPro" id="IPR006070">
    <property type="entry name" value="Sua5-like_dom"/>
</dbReference>
<feature type="domain" description="YrdC-like" evidence="9">
    <location>
        <begin position="586"/>
        <end position="778"/>
    </location>
</feature>
<sequence length="805" mass="88587">MPEAEIIEFLTISLARISGTMMLAVYNYNSPRELVTRSALGTVLIILCLILAHIGAMKQFSPHPHLLTLCMTVSALWSNTGILQLYIDNNILPASQFCEAVFPGLLAISCAFLIIGCVGTLLKQGPLPVMAFALGLANLHVLAMCNNNTLGPSGIGCNFMIVTTTSLYLVGLRFWEIWKRKPIHSIVTRVHSKKFISRNHLIVTGIMVNMVSSSVLCGKLIGTTGTLFFAQAHFMFTSALYQLIVTVASFCASDILNAVFFSFLSFLKFAEGYSLLNQPNISSDPLLPLPFMVVFAVLFGILACLMSLKNLYFGIYTLLYALYCASLTLPSGIDSIVPQVINLILFIASGIYMFLRLLLSRAEFKTSPRHGLLAIINSCLQFLKIKQRKFVFCLYSDAFRFKEVDAIGHAFNTLAVFSIIIETYATFVLVIVAGIMVFIAGLLSASAGKTLESSALIFYGIWWIIFGTVKYWSLYVSVRQFHVAMGIICFLVLNGFITACMIMLSKVWFVNSLTFEILLIIILLKTFAILNWEYTVAFGVLFGVVSFYCFLASILNGSVETPHLPWGEPFLKHQGHMPCVLPAKKMSSIKKIADIMSTGGICVIPADEGYVIAAACQFPDSVQKLSIIDADNTDSTMSIIITSLSHLQPIKCLLSTLVWDFIEGLWPNPVGILLPEMGDWLDGFRLATSSSLLGPSKNVIIYISDCGVTTQVIHQVGPIAVRSLAKGTQLNPGQMFPQMLTKVNGILLDKGHIANEFTIVDCTEIKTGNINFVKVGTVPKTQVLNVLHTVMFRRKNSIDSISIHL</sequence>
<evidence type="ECO:0000256" key="5">
    <source>
        <dbReference type="ARBA" id="ARBA00022490"/>
    </source>
</evidence>
<keyword evidence="8" id="KW-0472">Membrane</keyword>
<feature type="transmembrane region" description="Helical" evidence="8">
    <location>
        <begin position="66"/>
        <end position="87"/>
    </location>
</feature>
<dbReference type="GO" id="GO:0003725">
    <property type="term" value="F:double-stranded RNA binding"/>
    <property type="evidence" value="ECO:0007669"/>
    <property type="project" value="InterPro"/>
</dbReference>
<feature type="transmembrane region" description="Helical" evidence="8">
    <location>
        <begin position="102"/>
        <end position="122"/>
    </location>
</feature>
<feature type="transmembrane region" description="Helical" evidence="8">
    <location>
        <begin position="150"/>
        <end position="171"/>
    </location>
</feature>
<feature type="transmembrane region" description="Helical" evidence="8">
    <location>
        <begin position="339"/>
        <end position="359"/>
    </location>
</feature>
<evidence type="ECO:0000256" key="2">
    <source>
        <dbReference type="ARBA" id="ARBA00007663"/>
    </source>
</evidence>
<dbReference type="PANTHER" id="PTHR17490:SF17">
    <property type="entry name" value="THREONYLCARBAMOYL-AMP SYNTHASE"/>
    <property type="match status" value="1"/>
</dbReference>